<organism evidence="5 6">
    <name type="scientific">Nocardioides malaquae</name>
    <dbReference type="NCBI Taxonomy" id="2773426"/>
    <lineage>
        <taxon>Bacteria</taxon>
        <taxon>Bacillati</taxon>
        <taxon>Actinomycetota</taxon>
        <taxon>Actinomycetes</taxon>
        <taxon>Propionibacteriales</taxon>
        <taxon>Nocardioidaceae</taxon>
        <taxon>Nocardioides</taxon>
    </lineage>
</organism>
<evidence type="ECO:0000259" key="4">
    <source>
        <dbReference type="SMART" id="SM00563"/>
    </source>
</evidence>
<dbReference type="Pfam" id="PF01553">
    <property type="entry name" value="Acyltransferase"/>
    <property type="match status" value="1"/>
</dbReference>
<evidence type="ECO:0000256" key="3">
    <source>
        <dbReference type="SAM" id="MobiDB-lite"/>
    </source>
</evidence>
<keyword evidence="6" id="KW-1185">Reference proteome</keyword>
<evidence type="ECO:0000256" key="1">
    <source>
        <dbReference type="ARBA" id="ARBA00022679"/>
    </source>
</evidence>
<keyword evidence="1" id="KW-0808">Transferase</keyword>
<feature type="region of interest" description="Disordered" evidence="3">
    <location>
        <begin position="211"/>
        <end position="245"/>
    </location>
</feature>
<dbReference type="CDD" id="cd07989">
    <property type="entry name" value="LPLAT_AGPAT-like"/>
    <property type="match status" value="1"/>
</dbReference>
<dbReference type="GO" id="GO:0016746">
    <property type="term" value="F:acyltransferase activity"/>
    <property type="evidence" value="ECO:0007669"/>
    <property type="project" value="UniProtKB-KW"/>
</dbReference>
<dbReference type="EMBL" id="JADCSA010000001">
    <property type="protein sequence ID" value="MBE7323394.1"/>
    <property type="molecule type" value="Genomic_DNA"/>
</dbReference>
<name>A0ABR9RPA1_9ACTN</name>
<comment type="caution">
    <text evidence="5">The sequence shown here is derived from an EMBL/GenBank/DDBJ whole genome shotgun (WGS) entry which is preliminary data.</text>
</comment>
<feature type="compositionally biased region" description="Basic and acidic residues" evidence="3">
    <location>
        <begin position="211"/>
        <end position="220"/>
    </location>
</feature>
<evidence type="ECO:0000313" key="6">
    <source>
        <dbReference type="Proteomes" id="UP000756387"/>
    </source>
</evidence>
<dbReference type="SMART" id="SM00563">
    <property type="entry name" value="PlsC"/>
    <property type="match status" value="1"/>
</dbReference>
<dbReference type="PANTHER" id="PTHR10434:SF55">
    <property type="entry name" value="POSSIBLE ACYLTRANSFERASE"/>
    <property type="match status" value="1"/>
</dbReference>
<feature type="compositionally biased region" description="Basic residues" evidence="3">
    <location>
        <begin position="227"/>
        <end position="239"/>
    </location>
</feature>
<evidence type="ECO:0000313" key="5">
    <source>
        <dbReference type="EMBL" id="MBE7323394.1"/>
    </source>
</evidence>
<accession>A0ABR9RPA1</accession>
<feature type="domain" description="Phospholipid/glycerol acyltransferase" evidence="4">
    <location>
        <begin position="26"/>
        <end position="144"/>
    </location>
</feature>
<evidence type="ECO:0000256" key="2">
    <source>
        <dbReference type="ARBA" id="ARBA00023315"/>
    </source>
</evidence>
<dbReference type="InterPro" id="IPR002123">
    <property type="entry name" value="Plipid/glycerol_acylTrfase"/>
</dbReference>
<reference evidence="5 6" key="1">
    <citation type="submission" date="2020-10" db="EMBL/GenBank/DDBJ databases">
        <title>Nocardioides sp. isolated from sludge.</title>
        <authorList>
            <person name="Zhang X."/>
        </authorList>
    </citation>
    <scope>NUCLEOTIDE SEQUENCE [LARGE SCALE GENOMIC DNA]</scope>
    <source>
        <strain evidence="5 6">Y6</strain>
    </source>
</reference>
<dbReference type="PANTHER" id="PTHR10434">
    <property type="entry name" value="1-ACYL-SN-GLYCEROL-3-PHOSPHATE ACYLTRANSFERASE"/>
    <property type="match status" value="1"/>
</dbReference>
<dbReference type="Proteomes" id="UP000756387">
    <property type="component" value="Unassembled WGS sequence"/>
</dbReference>
<gene>
    <name evidence="5" type="ORF">IEQ44_01830</name>
</gene>
<dbReference type="SUPFAM" id="SSF69593">
    <property type="entry name" value="Glycerol-3-phosphate (1)-acyltransferase"/>
    <property type="match status" value="1"/>
</dbReference>
<keyword evidence="2 5" id="KW-0012">Acyltransferase</keyword>
<protein>
    <submittedName>
        <fullName evidence="5">1-acyl-sn-glycerol-3-phosphate acyltransferase</fullName>
    </submittedName>
</protein>
<sequence length="245" mass="27184">MLLPPVRALSARTWLDAHRLPASGGCIVVFNHLSYLDPLMTGDLLWSRGRIPRYLVKEALFRPPFFGAVLRNAKQIPVARLTTHAQDAYGAAVDAVRAGECLAVYPEGTLTRDPDLWPMRGKSGAARIALETGAPVIPVAHWGAQDTLGPYARFPRLWPRGRVTLRVGEPVDLADLLEQEVTPQVIQQATDRIMAALVALLEELRQAEAPAERFDPRDRGIQQIGNPRRRRARLGRTSRKKGDAR</sequence>
<proteinExistence type="predicted"/>